<protein>
    <submittedName>
        <fullName evidence="2">DUF1801 domain-containing protein</fullName>
    </submittedName>
</protein>
<dbReference type="SUPFAM" id="SSF159888">
    <property type="entry name" value="YdhG-like"/>
    <property type="match status" value="1"/>
</dbReference>
<reference evidence="2 3" key="1">
    <citation type="submission" date="2018-12" db="EMBL/GenBank/DDBJ databases">
        <title>Complete genome sequencing of Tabrizicola sp. K13M18.</title>
        <authorList>
            <person name="Bae J.-W."/>
        </authorList>
    </citation>
    <scope>NUCLEOTIDE SEQUENCE [LARGE SCALE GENOMIC DNA]</scope>
    <source>
        <strain evidence="2 3">K13M18</strain>
    </source>
</reference>
<dbReference type="KEGG" id="taw:EI545_01460"/>
<accession>A0A3S8U1Z4</accession>
<name>A0A3S8U1Z4_9RHOB</name>
<gene>
    <name evidence="2" type="ORF">EI545_01460</name>
</gene>
<dbReference type="Gene3D" id="3.90.1150.200">
    <property type="match status" value="1"/>
</dbReference>
<dbReference type="InterPro" id="IPR014922">
    <property type="entry name" value="YdhG-like"/>
</dbReference>
<dbReference type="RefSeq" id="WP_125323815.1">
    <property type="nucleotide sequence ID" value="NZ_CP034328.1"/>
</dbReference>
<evidence type="ECO:0000313" key="3">
    <source>
        <dbReference type="Proteomes" id="UP000282002"/>
    </source>
</evidence>
<dbReference type="EMBL" id="CP034328">
    <property type="protein sequence ID" value="AZL57627.1"/>
    <property type="molecule type" value="Genomic_DNA"/>
</dbReference>
<dbReference type="OrthoDB" id="3236524at2"/>
<sequence>MTAEVDAYLSALPDDQRAALSDLRARLQILLPDHHEVMSYAMPGFRQPGPKGKMVVGYAAFARHLGLYPHSGTVIPLIDCAPFKTSKSGVLFTPDRPLPDALLSQIIATRQAELAAGYGKR</sequence>
<evidence type="ECO:0000259" key="1">
    <source>
        <dbReference type="Pfam" id="PF08818"/>
    </source>
</evidence>
<feature type="domain" description="YdhG-like" evidence="1">
    <location>
        <begin position="16"/>
        <end position="108"/>
    </location>
</feature>
<dbReference type="Pfam" id="PF08818">
    <property type="entry name" value="DUF1801"/>
    <property type="match status" value="1"/>
</dbReference>
<proteinExistence type="predicted"/>
<keyword evidence="3" id="KW-1185">Reference proteome</keyword>
<dbReference type="Proteomes" id="UP000282002">
    <property type="component" value="Chromosome"/>
</dbReference>
<organism evidence="2 3">
    <name type="scientific">Tabrizicola piscis</name>
    <dbReference type="NCBI Taxonomy" id="2494374"/>
    <lineage>
        <taxon>Bacteria</taxon>
        <taxon>Pseudomonadati</taxon>
        <taxon>Pseudomonadota</taxon>
        <taxon>Alphaproteobacteria</taxon>
        <taxon>Rhodobacterales</taxon>
        <taxon>Paracoccaceae</taxon>
        <taxon>Tabrizicola</taxon>
    </lineage>
</organism>
<evidence type="ECO:0000313" key="2">
    <source>
        <dbReference type="EMBL" id="AZL57627.1"/>
    </source>
</evidence>
<dbReference type="AlphaFoldDB" id="A0A3S8U1Z4"/>